<dbReference type="Gene3D" id="3.90.1150.10">
    <property type="entry name" value="Aspartate Aminotransferase, domain 1"/>
    <property type="match status" value="1"/>
</dbReference>
<organism evidence="8 9">
    <name type="scientific">Paradevosia tibetensis</name>
    <dbReference type="NCBI Taxonomy" id="1447062"/>
    <lineage>
        <taxon>Bacteria</taxon>
        <taxon>Pseudomonadati</taxon>
        <taxon>Pseudomonadota</taxon>
        <taxon>Alphaproteobacteria</taxon>
        <taxon>Hyphomicrobiales</taxon>
        <taxon>Devosiaceae</taxon>
        <taxon>Paradevosia</taxon>
    </lineage>
</organism>
<comment type="similarity">
    <text evidence="2 7">Belongs to the trans-sulfuration enzymes family.</text>
</comment>
<dbReference type="PIRSF" id="PIRSF001434">
    <property type="entry name" value="CGS"/>
    <property type="match status" value="1"/>
</dbReference>
<reference evidence="8 9" key="1">
    <citation type="journal article" date="2015" name="Int. J. Syst. Evol. Microbiol.">
        <title>Youhaiella tibetensis gen. nov., sp. nov., isolated from subsurface sediment.</title>
        <authorList>
            <person name="Wang Y.X."/>
            <person name="Huang F.Q."/>
            <person name="Nogi Y."/>
            <person name="Pang S.J."/>
            <person name="Wang P.K."/>
            <person name="Lv J."/>
        </authorList>
    </citation>
    <scope>NUCLEOTIDE SEQUENCE [LARGE SCALE GENOMIC DNA]</scope>
    <source>
        <strain evidence="9">fig4</strain>
    </source>
</reference>
<evidence type="ECO:0000313" key="9">
    <source>
        <dbReference type="Proteomes" id="UP000321062"/>
    </source>
</evidence>
<sequence>MLISIEEAFSDRVKRNGRFWTHKVSKQHSLGVSVFFLCRSSPVIRKTDSASPSPETVETILTHAGRHPDDHFGFVNTPVFRGSTVLFKNLAALETEQQPYVYGRAGNPTTRQVEELITELEGAYDTQLVPSGLAAITVALLSCLSTGDEVLITDSAYNPTRNFALQFLDRMGITHRFYDPRIGAGIADLIGENTKAIFTESPGSITFEIQDLPAIVAAAKPRGVKVLIDNTWATPLFHSPLKLGADIVIHTATKMFVGHSDAFGGTISTTAEAWPDVAKTRALLGFFTGGDEAFLIARGLRTLAVRMKEHEQRAVEMATWLEGHPAVRRVIHPALESHPDHAIFKRDFTGSGSLFAAILHPQPHENLAAFVDNMELFGMGYSWGGYESLCIPSNPTKIRTATTWTEDGTLIRLHIGFEGMSDLKRDLEAGLDRYLGKR</sequence>
<name>A0A5B9DNN9_9HYPH</name>
<evidence type="ECO:0000256" key="7">
    <source>
        <dbReference type="RuleBase" id="RU362118"/>
    </source>
</evidence>
<dbReference type="Gene3D" id="3.40.640.10">
    <property type="entry name" value="Type I PLP-dependent aspartate aminotransferase-like (Major domain)"/>
    <property type="match status" value="1"/>
</dbReference>
<protein>
    <submittedName>
        <fullName evidence="8">Cystathionine beta-lyase</fullName>
        <ecNumber evidence="8">4.4.1.8</ecNumber>
    </submittedName>
</protein>
<dbReference type="PANTHER" id="PTHR43500">
    <property type="entry name" value="CYSTATHIONINE BETA-LYASE-RELATED"/>
    <property type="match status" value="1"/>
</dbReference>
<keyword evidence="3 6" id="KW-0663">Pyridoxal phosphate</keyword>
<evidence type="ECO:0000256" key="5">
    <source>
        <dbReference type="ARBA" id="ARBA00047517"/>
    </source>
</evidence>
<dbReference type="InterPro" id="IPR015421">
    <property type="entry name" value="PyrdxlP-dep_Trfase_major"/>
</dbReference>
<evidence type="ECO:0000256" key="1">
    <source>
        <dbReference type="ARBA" id="ARBA00001933"/>
    </source>
</evidence>
<dbReference type="EMBL" id="CP041690">
    <property type="protein sequence ID" value="QEE20807.1"/>
    <property type="molecule type" value="Genomic_DNA"/>
</dbReference>
<dbReference type="FunFam" id="3.40.640.10:FF:000046">
    <property type="entry name" value="Cystathionine gamma-lyase"/>
    <property type="match status" value="1"/>
</dbReference>
<dbReference type="GO" id="GO:0030170">
    <property type="term" value="F:pyridoxal phosphate binding"/>
    <property type="evidence" value="ECO:0007669"/>
    <property type="project" value="InterPro"/>
</dbReference>
<dbReference type="SUPFAM" id="SSF53383">
    <property type="entry name" value="PLP-dependent transferases"/>
    <property type="match status" value="1"/>
</dbReference>
<gene>
    <name evidence="8" type="primary">metC</name>
    <name evidence="8" type="ORF">FNA67_11750</name>
</gene>
<dbReference type="InterPro" id="IPR006233">
    <property type="entry name" value="Cys_b_lyase_bac"/>
</dbReference>
<proteinExistence type="inferred from homology"/>
<dbReference type="GO" id="GO:0019450">
    <property type="term" value="P:L-cysteine catabolic process to pyruvate"/>
    <property type="evidence" value="ECO:0007669"/>
    <property type="project" value="TreeGrafter"/>
</dbReference>
<evidence type="ECO:0000313" key="8">
    <source>
        <dbReference type="EMBL" id="QEE20807.1"/>
    </source>
</evidence>
<dbReference type="KEGG" id="yti:FNA67_11750"/>
<dbReference type="InterPro" id="IPR015422">
    <property type="entry name" value="PyrdxlP-dep_Trfase_small"/>
</dbReference>
<dbReference type="PANTHER" id="PTHR43500:SF1">
    <property type="entry name" value="CYSTATHIONINE BETA-LYASE-RELATED"/>
    <property type="match status" value="1"/>
</dbReference>
<dbReference type="GO" id="GO:0019346">
    <property type="term" value="P:transsulfuration"/>
    <property type="evidence" value="ECO:0007669"/>
    <property type="project" value="InterPro"/>
</dbReference>
<dbReference type="Proteomes" id="UP000321062">
    <property type="component" value="Chromosome"/>
</dbReference>
<accession>A0A5B9DNN9</accession>
<evidence type="ECO:0000256" key="2">
    <source>
        <dbReference type="ARBA" id="ARBA00009077"/>
    </source>
</evidence>
<dbReference type="GO" id="GO:0047804">
    <property type="term" value="F:cysteine-S-conjugate beta-lyase activity"/>
    <property type="evidence" value="ECO:0007669"/>
    <property type="project" value="InterPro"/>
</dbReference>
<dbReference type="NCBIfam" id="TIGR01324">
    <property type="entry name" value="cysta_beta_ly_B"/>
    <property type="match status" value="1"/>
</dbReference>
<dbReference type="InterPro" id="IPR015424">
    <property type="entry name" value="PyrdxlP-dep_Trfase"/>
</dbReference>
<evidence type="ECO:0000256" key="3">
    <source>
        <dbReference type="ARBA" id="ARBA00022898"/>
    </source>
</evidence>
<dbReference type="Pfam" id="PF01053">
    <property type="entry name" value="Cys_Met_Meta_PP"/>
    <property type="match status" value="1"/>
</dbReference>
<keyword evidence="4 8" id="KW-0456">Lyase</keyword>
<keyword evidence="9" id="KW-1185">Reference proteome</keyword>
<evidence type="ECO:0000256" key="4">
    <source>
        <dbReference type="ARBA" id="ARBA00023239"/>
    </source>
</evidence>
<dbReference type="OrthoDB" id="9805807at2"/>
<dbReference type="EC" id="4.4.1.8" evidence="8"/>
<dbReference type="InterPro" id="IPR000277">
    <property type="entry name" value="Cys/Met-Metab_PyrdxlP-dep_enz"/>
</dbReference>
<dbReference type="AlphaFoldDB" id="A0A5B9DNN9"/>
<comment type="cofactor">
    <cofactor evidence="1 7">
        <name>pyridoxal 5'-phosphate</name>
        <dbReference type="ChEBI" id="CHEBI:597326"/>
    </cofactor>
</comment>
<comment type="catalytic activity">
    <reaction evidence="5">
        <text>L,L-cystathionine + H2O = L-homocysteine + pyruvate + NH4(+)</text>
        <dbReference type="Rhea" id="RHEA:13965"/>
        <dbReference type="ChEBI" id="CHEBI:15361"/>
        <dbReference type="ChEBI" id="CHEBI:15377"/>
        <dbReference type="ChEBI" id="CHEBI:28938"/>
        <dbReference type="ChEBI" id="CHEBI:58161"/>
        <dbReference type="ChEBI" id="CHEBI:58199"/>
    </reaction>
</comment>
<feature type="modified residue" description="N6-(pyridoxal phosphate)lysine" evidence="6">
    <location>
        <position position="254"/>
    </location>
</feature>
<evidence type="ECO:0000256" key="6">
    <source>
        <dbReference type="PIRSR" id="PIRSR001434-2"/>
    </source>
</evidence>